<gene>
    <name evidence="1" type="ORF">CJEDD_02500</name>
</gene>
<evidence type="ECO:0000313" key="2">
    <source>
        <dbReference type="Proteomes" id="UP001218071"/>
    </source>
</evidence>
<accession>A0ABY7UHC8</accession>
<evidence type="ECO:0000313" key="1">
    <source>
        <dbReference type="EMBL" id="WCZ38123.1"/>
    </source>
</evidence>
<proteinExistence type="predicted"/>
<sequence length="431" mass="47931">MTDTRPNGFSFTANTHGTNVEVAVSVHSLFDDAPSDAEVEFANELVVKLADAVAEYEPAEAVRNESLDAYVVLANTHQLLDLARDSVETTAPQARRYFSDAADNLEILKEWDPRFTTAYYQARKCEQAAGNFLLGQLAQAAESLETWLPVRIGGDSPTPRAVVVDDRQTPESFAETRTPDHEAVSVCMVDATELDEYLPAGRTVFPVPMFPDGMLESRLASSTYVLGMRIDFAVSTDREAFPLLKELGEVVETHCSLTRGYTPVEYYTHLAYAKQLAYIVGSQRFVDDGIYRRNLIDQYAYSLSVLSEFDTEFVMPLFLARRAAELNEDMTSDEAIHITRTIGNWLPRDITDLIPQGWDADASAQLPQPLEAGLNALEGSRFVVVFDEQTAAEFEETGLPDLDKLVPVLLGEEVTERVFSLENVQIFLSDV</sequence>
<name>A0ABY7UHC8_9CORY</name>
<dbReference type="Proteomes" id="UP001218071">
    <property type="component" value="Chromosome"/>
</dbReference>
<keyword evidence="2" id="KW-1185">Reference proteome</keyword>
<dbReference type="EMBL" id="CP063194">
    <property type="protein sequence ID" value="WCZ38123.1"/>
    <property type="molecule type" value="Genomic_DNA"/>
</dbReference>
<organism evidence="1 2">
    <name type="scientific">Corynebacterium jeddahense</name>
    <dbReference type="NCBI Taxonomy" id="1414719"/>
    <lineage>
        <taxon>Bacteria</taxon>
        <taxon>Bacillati</taxon>
        <taxon>Actinomycetota</taxon>
        <taxon>Actinomycetes</taxon>
        <taxon>Mycobacteriales</taxon>
        <taxon>Corynebacteriaceae</taxon>
        <taxon>Corynebacterium</taxon>
    </lineage>
</organism>
<protein>
    <submittedName>
        <fullName evidence="1">Uncharacterized protein</fullName>
    </submittedName>
</protein>
<dbReference type="RefSeq" id="WP_052333780.1">
    <property type="nucleotide sequence ID" value="NZ_CBYN010000050.1"/>
</dbReference>
<reference evidence="1 2" key="1">
    <citation type="submission" date="2020-10" db="EMBL/GenBank/DDBJ databases">
        <title>Complete genome sequence of Corynebacterium jeddahense DSM 45997, type strain of Corynebacterium jeddahense.</title>
        <authorList>
            <person name="Busche T."/>
            <person name="Kalinowski J."/>
            <person name="Ruckert C."/>
        </authorList>
    </citation>
    <scope>NUCLEOTIDE SEQUENCE [LARGE SCALE GENOMIC DNA]</scope>
    <source>
        <strain evidence="1 2">DSM 45997</strain>
    </source>
</reference>